<dbReference type="AlphaFoldDB" id="A0A8U0HZW3"/>
<name>A0A8U0HZW3_9EURY</name>
<evidence type="ECO:0000313" key="1">
    <source>
        <dbReference type="EMBL" id="UPV76201.1"/>
    </source>
</evidence>
<protein>
    <submittedName>
        <fullName evidence="1">Uncharacterized protein</fullName>
    </submittedName>
</protein>
<organism evidence="1 2">
    <name type="scientific">Halorussus limi</name>
    <dbReference type="NCBI Taxonomy" id="2938695"/>
    <lineage>
        <taxon>Archaea</taxon>
        <taxon>Methanobacteriati</taxon>
        <taxon>Methanobacteriota</taxon>
        <taxon>Stenosarchaea group</taxon>
        <taxon>Halobacteria</taxon>
        <taxon>Halobacteriales</taxon>
        <taxon>Haladaptataceae</taxon>
        <taxon>Halorussus</taxon>
    </lineage>
</organism>
<dbReference type="EMBL" id="CP096659">
    <property type="protein sequence ID" value="UPV76201.1"/>
    <property type="molecule type" value="Genomic_DNA"/>
</dbReference>
<sequence length="52" mass="5900">MSVYELGDYTGIPLDNLDDTLTYMEGFGMVDHRQGYWVCPDRLDPARATRSG</sequence>
<keyword evidence="2" id="KW-1185">Reference proteome</keyword>
<evidence type="ECO:0000313" key="2">
    <source>
        <dbReference type="Proteomes" id="UP000830729"/>
    </source>
</evidence>
<proteinExistence type="predicted"/>
<accession>A0A8U0HZW3</accession>
<reference evidence="1 2" key="1">
    <citation type="submission" date="2022-04" db="EMBL/GenBank/DDBJ databases">
        <title>Diverse halophilic archaea isolated from saline environments.</title>
        <authorList>
            <person name="Cui H.-L."/>
        </authorList>
    </citation>
    <scope>NUCLEOTIDE SEQUENCE [LARGE SCALE GENOMIC DNA]</scope>
    <source>
        <strain evidence="1 2">XZYJT49</strain>
    </source>
</reference>
<dbReference type="RefSeq" id="WP_248652234.1">
    <property type="nucleotide sequence ID" value="NZ_CP096659.1"/>
</dbReference>
<gene>
    <name evidence="1" type="ORF">M0R89_09150</name>
</gene>
<dbReference type="KEGG" id="halx:M0R89_09150"/>
<dbReference type="GeneID" id="72185363"/>
<dbReference type="Proteomes" id="UP000830729">
    <property type="component" value="Chromosome"/>
</dbReference>